<evidence type="ECO:0000256" key="4">
    <source>
        <dbReference type="ARBA" id="ARBA00022553"/>
    </source>
</evidence>
<dbReference type="InterPro" id="IPR004358">
    <property type="entry name" value="Sig_transdc_His_kin-like_C"/>
</dbReference>
<dbReference type="SUPFAM" id="SSF47384">
    <property type="entry name" value="Homodimeric domain of signal transducing histidine kinase"/>
    <property type="match status" value="1"/>
</dbReference>
<dbReference type="InterPro" id="IPR003594">
    <property type="entry name" value="HATPase_dom"/>
</dbReference>
<dbReference type="AlphaFoldDB" id="A0A0F7K1V7"/>
<dbReference type="EMBL" id="CP011412">
    <property type="protein sequence ID" value="AKH21539.1"/>
    <property type="molecule type" value="Genomic_DNA"/>
</dbReference>
<dbReference type="Gene3D" id="3.30.565.10">
    <property type="entry name" value="Histidine kinase-like ATPase, C-terminal domain"/>
    <property type="match status" value="1"/>
</dbReference>
<dbReference type="InterPro" id="IPR050428">
    <property type="entry name" value="TCS_sensor_his_kinase"/>
</dbReference>
<evidence type="ECO:0000256" key="10">
    <source>
        <dbReference type="ARBA" id="ARBA00023136"/>
    </source>
</evidence>
<name>A0A0F7K1V7_9GAMM</name>
<evidence type="ECO:0000256" key="11">
    <source>
        <dbReference type="SAM" id="Phobius"/>
    </source>
</evidence>
<evidence type="ECO:0000256" key="3">
    <source>
        <dbReference type="ARBA" id="ARBA00012438"/>
    </source>
</evidence>
<evidence type="ECO:0000256" key="6">
    <source>
        <dbReference type="ARBA" id="ARBA00022692"/>
    </source>
</evidence>
<dbReference type="PROSITE" id="PS50109">
    <property type="entry name" value="HIS_KIN"/>
    <property type="match status" value="1"/>
</dbReference>
<evidence type="ECO:0000256" key="7">
    <source>
        <dbReference type="ARBA" id="ARBA00022777"/>
    </source>
</evidence>
<dbReference type="SUPFAM" id="SSF55874">
    <property type="entry name" value="ATPase domain of HSP90 chaperone/DNA topoisomerase II/histidine kinase"/>
    <property type="match status" value="1"/>
</dbReference>
<keyword evidence="6 11" id="KW-0812">Transmembrane</keyword>
<comment type="subcellular location">
    <subcellularLocation>
        <location evidence="2">Membrane</location>
    </subcellularLocation>
</comment>
<organism evidence="14 15">
    <name type="scientific">Sedimenticola thiotaurini</name>
    <dbReference type="NCBI Taxonomy" id="1543721"/>
    <lineage>
        <taxon>Bacteria</taxon>
        <taxon>Pseudomonadati</taxon>
        <taxon>Pseudomonadota</taxon>
        <taxon>Gammaproteobacteria</taxon>
        <taxon>Chromatiales</taxon>
        <taxon>Sedimenticolaceae</taxon>
        <taxon>Sedimenticola</taxon>
    </lineage>
</organism>
<evidence type="ECO:0000259" key="13">
    <source>
        <dbReference type="PROSITE" id="PS50885"/>
    </source>
</evidence>
<keyword evidence="5" id="KW-0808">Transferase</keyword>
<dbReference type="EC" id="2.7.13.3" evidence="3"/>
<dbReference type="InterPro" id="IPR005467">
    <property type="entry name" value="His_kinase_dom"/>
</dbReference>
<evidence type="ECO:0000256" key="9">
    <source>
        <dbReference type="ARBA" id="ARBA00023012"/>
    </source>
</evidence>
<proteinExistence type="predicted"/>
<evidence type="ECO:0000259" key="12">
    <source>
        <dbReference type="PROSITE" id="PS50109"/>
    </source>
</evidence>
<accession>A0A0F7K1V7</accession>
<feature type="transmembrane region" description="Helical" evidence="11">
    <location>
        <begin position="20"/>
        <end position="44"/>
    </location>
</feature>
<dbReference type="OrthoDB" id="9809766at2"/>
<feature type="transmembrane region" description="Helical" evidence="11">
    <location>
        <begin position="193"/>
        <end position="214"/>
    </location>
</feature>
<protein>
    <recommendedName>
        <fullName evidence="3">histidine kinase</fullName>
        <ecNumber evidence="3">2.7.13.3</ecNumber>
    </recommendedName>
</protein>
<evidence type="ECO:0000256" key="8">
    <source>
        <dbReference type="ARBA" id="ARBA00022989"/>
    </source>
</evidence>
<dbReference type="InterPro" id="IPR036890">
    <property type="entry name" value="HATPase_C_sf"/>
</dbReference>
<dbReference type="SMART" id="SM00387">
    <property type="entry name" value="HATPase_c"/>
    <property type="match status" value="1"/>
</dbReference>
<dbReference type="Pfam" id="PF00672">
    <property type="entry name" value="HAMP"/>
    <property type="match status" value="1"/>
</dbReference>
<dbReference type="PANTHER" id="PTHR45436:SF5">
    <property type="entry name" value="SENSOR HISTIDINE KINASE TRCS"/>
    <property type="match status" value="1"/>
</dbReference>
<dbReference type="GO" id="GO:0005886">
    <property type="term" value="C:plasma membrane"/>
    <property type="evidence" value="ECO:0007669"/>
    <property type="project" value="TreeGrafter"/>
</dbReference>
<keyword evidence="7" id="KW-0418">Kinase</keyword>
<dbReference type="Proteomes" id="UP000034410">
    <property type="component" value="Chromosome"/>
</dbReference>
<dbReference type="GO" id="GO:0000155">
    <property type="term" value="F:phosphorelay sensor kinase activity"/>
    <property type="evidence" value="ECO:0007669"/>
    <property type="project" value="InterPro"/>
</dbReference>
<evidence type="ECO:0000256" key="1">
    <source>
        <dbReference type="ARBA" id="ARBA00000085"/>
    </source>
</evidence>
<dbReference type="CDD" id="cd00082">
    <property type="entry name" value="HisKA"/>
    <property type="match status" value="1"/>
</dbReference>
<dbReference type="InterPro" id="IPR003661">
    <property type="entry name" value="HisK_dim/P_dom"/>
</dbReference>
<keyword evidence="15" id="KW-1185">Reference proteome</keyword>
<dbReference type="Pfam" id="PF02518">
    <property type="entry name" value="HATPase_c"/>
    <property type="match status" value="1"/>
</dbReference>
<feature type="domain" description="Histidine kinase" evidence="12">
    <location>
        <begin position="272"/>
        <end position="491"/>
    </location>
</feature>
<evidence type="ECO:0000256" key="5">
    <source>
        <dbReference type="ARBA" id="ARBA00022679"/>
    </source>
</evidence>
<feature type="domain" description="HAMP" evidence="13">
    <location>
        <begin position="212"/>
        <end position="264"/>
    </location>
</feature>
<keyword evidence="10 11" id="KW-0472">Membrane</keyword>
<dbReference type="Gene3D" id="1.10.287.130">
    <property type="match status" value="1"/>
</dbReference>
<comment type="catalytic activity">
    <reaction evidence="1">
        <text>ATP + protein L-histidine = ADP + protein N-phospho-L-histidine.</text>
        <dbReference type="EC" id="2.7.13.3"/>
    </reaction>
</comment>
<dbReference type="Pfam" id="PF00512">
    <property type="entry name" value="HisKA"/>
    <property type="match status" value="1"/>
</dbReference>
<dbReference type="CDD" id="cd06225">
    <property type="entry name" value="HAMP"/>
    <property type="match status" value="1"/>
</dbReference>
<reference evidence="14 15" key="1">
    <citation type="journal article" date="2015" name="Genome Announc.">
        <title>Complete Genome Sequence of Sedimenticola thiotaurini Strain SIP-G1, a Polyphosphate- and Polyhydroxyalkanoate-Accumulating Sulfur-Oxidizing Gammaproteobacterium Isolated from Salt Marsh Sediments.</title>
        <authorList>
            <person name="Flood B.E."/>
            <person name="Jones D.S."/>
            <person name="Bailey J.V."/>
        </authorList>
    </citation>
    <scope>NUCLEOTIDE SEQUENCE [LARGE SCALE GENOMIC DNA]</scope>
    <source>
        <strain evidence="14 15">SIP-G1</strain>
    </source>
</reference>
<dbReference type="SMART" id="SM00304">
    <property type="entry name" value="HAMP"/>
    <property type="match status" value="1"/>
</dbReference>
<evidence type="ECO:0000313" key="14">
    <source>
        <dbReference type="EMBL" id="AKH21539.1"/>
    </source>
</evidence>
<evidence type="ECO:0000256" key="2">
    <source>
        <dbReference type="ARBA" id="ARBA00004370"/>
    </source>
</evidence>
<dbReference type="PROSITE" id="PS50885">
    <property type="entry name" value="HAMP"/>
    <property type="match status" value="1"/>
</dbReference>
<keyword evidence="8 11" id="KW-1133">Transmembrane helix</keyword>
<dbReference type="PANTHER" id="PTHR45436">
    <property type="entry name" value="SENSOR HISTIDINE KINASE YKOH"/>
    <property type="match status" value="1"/>
</dbReference>
<dbReference type="Gene3D" id="6.10.340.10">
    <property type="match status" value="1"/>
</dbReference>
<evidence type="ECO:0000313" key="15">
    <source>
        <dbReference type="Proteomes" id="UP000034410"/>
    </source>
</evidence>
<dbReference type="KEGG" id="seds:AAY24_15585"/>
<keyword evidence="4" id="KW-0597">Phosphoprotein</keyword>
<dbReference type="PRINTS" id="PR00344">
    <property type="entry name" value="BCTRLSENSOR"/>
</dbReference>
<dbReference type="SUPFAM" id="SSF158472">
    <property type="entry name" value="HAMP domain-like"/>
    <property type="match status" value="1"/>
</dbReference>
<sequence>MSEVEPMLSETGRRKLAGSLYYWALTGFLLVTLPLVVALIWGVLSVSQYTEKSQQALFQTVRANEGSRSLLDRLVSMERGIRQYQVLKDPELLEVYRQHHDAFVAVAQGLRFDGVSDDLLIPLRGLVAAERELFQDIQSRVSRAESELSADDLQGYATLTLQARALLQTGGRQVGVEAEALAREADRVRGSMLLWALLALPLALILGLLFVYLMTRPIKRIERVITELGAGRFDQPIVINGPSDLADLGHRLDWMRRRLRALEGEKQQFIRNISHELKTPLATLREGADLLEDEVVGELNREQREIVQLMTIGTLQLNGLVENLLEYQRLANQRTLAEPSDLDLAELLRKVLDDYRLLIRSKRLEIVQALASVTLRGDRETIRMMLGNLLSNAIKFSPDGGQIGLTLSADQGCVTFLIEDQGEGISVEDQPFVFQEFYQGKSSGRSSVKGSGLGLALVNDTVLRHRGRIMLLPATRDYPGARICLELPMAGQATLEVAQ</sequence>
<dbReference type="InterPro" id="IPR036097">
    <property type="entry name" value="HisK_dim/P_sf"/>
</dbReference>
<keyword evidence="9" id="KW-0902">Two-component regulatory system</keyword>
<gene>
    <name evidence="14" type="ORF">AAY24_15585</name>
</gene>
<dbReference type="SMART" id="SM00388">
    <property type="entry name" value="HisKA"/>
    <property type="match status" value="1"/>
</dbReference>
<dbReference type="InterPro" id="IPR003660">
    <property type="entry name" value="HAMP_dom"/>
</dbReference>